<feature type="region of interest" description="Disordered" evidence="1">
    <location>
        <begin position="1"/>
        <end position="62"/>
    </location>
</feature>
<proteinExistence type="predicted"/>
<dbReference type="Proteomes" id="UP001215712">
    <property type="component" value="Unassembled WGS sequence"/>
</dbReference>
<reference evidence="2" key="1">
    <citation type="journal article" date="2023" name="IMA Fungus">
        <title>Comparative genomic study of the Penicillium genus elucidates a diverse pangenome and 15 lateral gene transfer events.</title>
        <authorList>
            <person name="Petersen C."/>
            <person name="Sorensen T."/>
            <person name="Nielsen M.R."/>
            <person name="Sondergaard T.E."/>
            <person name="Sorensen J.L."/>
            <person name="Fitzpatrick D.A."/>
            <person name="Frisvad J.C."/>
            <person name="Nielsen K.L."/>
        </authorList>
    </citation>
    <scope>NUCLEOTIDE SEQUENCE</scope>
    <source>
        <strain evidence="2">IBT 17514</strain>
    </source>
</reference>
<evidence type="ECO:0000256" key="1">
    <source>
        <dbReference type="SAM" id="MobiDB-lite"/>
    </source>
</evidence>
<accession>A0AAD6HLC7</accession>
<feature type="compositionally biased region" description="Polar residues" evidence="1">
    <location>
        <begin position="10"/>
        <end position="20"/>
    </location>
</feature>
<evidence type="ECO:0000313" key="2">
    <source>
        <dbReference type="EMBL" id="KAJ5724946.1"/>
    </source>
</evidence>
<sequence>MNTHTEKYTHSPSKRQTTMKIDSLLNPPSDELKYTPTGSPYSQHATMSHSLHGAGYGHSSGYPPSPNQYWYSPYGGYHDTSPGATSTATTHVSSSSSNGMNPQQSMFLSYRPSGPGSAHSSPDPYHPRERYDSVSSSSSNNGTDRRRPPRPKYELEEMYFIWYHRVDLCQEWKEVRESFNRQFPSRQRCGFQGIQCKFYRFIKEKNCPTLREQRRMRDGEFLRDGAALSGDSGAPRFGVIEWENVWYPWMREDRETALRQQQEHQQRMAAAA</sequence>
<name>A0AAD6HLC7_9EURO</name>
<comment type="caution">
    <text evidence="2">The sequence shown here is derived from an EMBL/GenBank/DDBJ whole genome shotgun (WGS) entry which is preliminary data.</text>
</comment>
<dbReference type="EMBL" id="JAQJAN010000008">
    <property type="protein sequence ID" value="KAJ5724946.1"/>
    <property type="molecule type" value="Genomic_DNA"/>
</dbReference>
<gene>
    <name evidence="2" type="ORF">N7493_006674</name>
</gene>
<keyword evidence="3" id="KW-1185">Reference proteome</keyword>
<feature type="compositionally biased region" description="Polar residues" evidence="1">
    <location>
        <begin position="98"/>
        <end position="107"/>
    </location>
</feature>
<protein>
    <submittedName>
        <fullName evidence="2">Uncharacterized protein</fullName>
    </submittedName>
</protein>
<organism evidence="2 3">
    <name type="scientific">Penicillium malachiteum</name>
    <dbReference type="NCBI Taxonomy" id="1324776"/>
    <lineage>
        <taxon>Eukaryota</taxon>
        <taxon>Fungi</taxon>
        <taxon>Dikarya</taxon>
        <taxon>Ascomycota</taxon>
        <taxon>Pezizomycotina</taxon>
        <taxon>Eurotiomycetes</taxon>
        <taxon>Eurotiomycetidae</taxon>
        <taxon>Eurotiales</taxon>
        <taxon>Aspergillaceae</taxon>
        <taxon>Penicillium</taxon>
    </lineage>
</organism>
<feature type="compositionally biased region" description="Low complexity" evidence="1">
    <location>
        <begin position="85"/>
        <end position="97"/>
    </location>
</feature>
<reference evidence="2" key="2">
    <citation type="submission" date="2023-01" db="EMBL/GenBank/DDBJ databases">
        <authorList>
            <person name="Petersen C."/>
        </authorList>
    </citation>
    <scope>NUCLEOTIDE SEQUENCE</scope>
    <source>
        <strain evidence="2">IBT 17514</strain>
    </source>
</reference>
<feature type="region of interest" description="Disordered" evidence="1">
    <location>
        <begin position="82"/>
        <end position="150"/>
    </location>
</feature>
<feature type="compositionally biased region" description="Polar residues" evidence="1">
    <location>
        <begin position="36"/>
        <end position="49"/>
    </location>
</feature>
<dbReference type="AlphaFoldDB" id="A0AAD6HLC7"/>
<evidence type="ECO:0000313" key="3">
    <source>
        <dbReference type="Proteomes" id="UP001215712"/>
    </source>
</evidence>